<proteinExistence type="predicted"/>
<dbReference type="InterPro" id="IPR027417">
    <property type="entry name" value="P-loop_NTPase"/>
</dbReference>
<dbReference type="SUPFAM" id="SSF52540">
    <property type="entry name" value="P-loop containing nucleoside triphosphate hydrolases"/>
    <property type="match status" value="1"/>
</dbReference>
<name>A0A238LBV9_9RHOB</name>
<gene>
    <name evidence="1" type="ORF">LOM8899_01233</name>
</gene>
<keyword evidence="2" id="KW-1185">Reference proteome</keyword>
<evidence type="ECO:0000313" key="2">
    <source>
        <dbReference type="Proteomes" id="UP000201613"/>
    </source>
</evidence>
<evidence type="ECO:0008006" key="3">
    <source>
        <dbReference type="Google" id="ProtNLM"/>
    </source>
</evidence>
<reference evidence="1 2" key="1">
    <citation type="submission" date="2017-05" db="EMBL/GenBank/DDBJ databases">
        <authorList>
            <person name="Song R."/>
            <person name="Chenine A.L."/>
            <person name="Ruprecht R.M."/>
        </authorList>
    </citation>
    <scope>NUCLEOTIDE SEQUENCE [LARGE SCALE GENOMIC DNA]</scope>
    <source>
        <strain evidence="1 2">CECT 8899</strain>
    </source>
</reference>
<evidence type="ECO:0000313" key="1">
    <source>
        <dbReference type="EMBL" id="SMY07101.1"/>
    </source>
</evidence>
<dbReference type="Gene3D" id="3.40.50.300">
    <property type="entry name" value="P-loop containing nucleotide triphosphate hydrolases"/>
    <property type="match status" value="1"/>
</dbReference>
<dbReference type="AlphaFoldDB" id="A0A238LBV9"/>
<accession>A0A238LBV9</accession>
<sequence>MTPNRLEEMSRFDYFIVFADMRTGSNFLEANLNAFDGVSCLGEAFNPHFIGYPNSTEVLGITQAQRDSDPARLISAVKAEGAGRPSVIAGFRYFNDHDPRVMEMCLPDPRCAKIVLTRNPVESYVSRKIAAATGQWKLTNVKHAKSETIRFEPGEFARHLDALQAFQVRILNGLQRTGQTAFYVDYEDLQDVEVMNGLAAWLGIPARIEGLNKKLKKQNPEPLSEKVQNFDEMETALARADRFNLTRTPNFEPRRGPAIPTYVAAPKTPLLYLPLRSGPEAAVRDWLVALDGGAALHGKFTNKTLRQWMGKHPGHRSFTVLRHPVARAHAAFCERILPASGAGTFPELRQNLRRQFNLPLPEGDVGEDYGTAEHRAAFLSFLSFLKPNLGGQTNLRIDPAWASQGVLLQGMSGFAPPDMILREDSLGTDLAYLARQVGRDDAPAMTQDTDPHHYALAKVYDADIEKAARDAYGRDYEMFGFSDWG</sequence>
<protein>
    <recommendedName>
        <fullName evidence="3">Sulfotransferase family protein</fullName>
    </recommendedName>
</protein>
<dbReference type="EMBL" id="FXZK01000001">
    <property type="protein sequence ID" value="SMY07101.1"/>
    <property type="molecule type" value="Genomic_DNA"/>
</dbReference>
<organism evidence="1 2">
    <name type="scientific">Flavimaricola marinus</name>
    <dbReference type="NCBI Taxonomy" id="1819565"/>
    <lineage>
        <taxon>Bacteria</taxon>
        <taxon>Pseudomonadati</taxon>
        <taxon>Pseudomonadota</taxon>
        <taxon>Alphaproteobacteria</taxon>
        <taxon>Rhodobacterales</taxon>
        <taxon>Paracoccaceae</taxon>
        <taxon>Flavimaricola</taxon>
    </lineage>
</organism>
<dbReference type="Proteomes" id="UP000201613">
    <property type="component" value="Unassembled WGS sequence"/>
</dbReference>